<dbReference type="InterPro" id="IPR001650">
    <property type="entry name" value="Helicase_C-like"/>
</dbReference>
<feature type="compositionally biased region" description="Basic residues" evidence="1">
    <location>
        <begin position="1"/>
        <end position="17"/>
    </location>
</feature>
<protein>
    <recommendedName>
        <fullName evidence="2">Helicase C-terminal domain-containing protein</fullName>
    </recommendedName>
</protein>
<dbReference type="OrthoDB" id="9760715at2"/>
<feature type="domain" description="Helicase C-terminal" evidence="2">
    <location>
        <begin position="397"/>
        <end position="557"/>
    </location>
</feature>
<dbReference type="AlphaFoldDB" id="A0A172QXR9"/>
<evidence type="ECO:0000313" key="4">
    <source>
        <dbReference type="Proteomes" id="UP000076929"/>
    </source>
</evidence>
<keyword evidence="4" id="KW-1185">Reference proteome</keyword>
<dbReference type="Gene3D" id="3.40.50.300">
    <property type="entry name" value="P-loop containing nucleotide triphosphate hydrolases"/>
    <property type="match status" value="2"/>
</dbReference>
<proteinExistence type="predicted"/>
<dbReference type="SMART" id="SM00487">
    <property type="entry name" value="DEXDc"/>
    <property type="match status" value="1"/>
</dbReference>
<feature type="region of interest" description="Disordered" evidence="1">
    <location>
        <begin position="1"/>
        <end position="27"/>
    </location>
</feature>
<keyword evidence="3" id="KW-0614">Plasmid</keyword>
<dbReference type="InterPro" id="IPR014001">
    <property type="entry name" value="Helicase_ATP-bd"/>
</dbReference>
<sequence>MATARTRTRRAPKKRTTKALPPLPTPGPGEKFFLLHLPFELRPPHVHYRQDLKRHLYVGKELPADLAPYAAKPYSYEAWVEDELNGEKTPTHHATATPRKPRPAQIEDATIAVQAAAAKWRGTFIGSGVGTGKTITCLLAAKAICHLRGGDTVLITVDRPATMTIPMWRLNIAAIGDGGLRWIIVSSDGGLKHLIGPNGRPRINPTVVINDEAHQFRRDSQRTNRMKRINKANSAPGASTPFVLSVTATPGHCPTEYLYLSSLLAQIHGESPKEWNDLGLKLSEHGFPVVKKFGTWGWDDDAAASQHVRDKAIATVRDWMLHATPPVMINRQAAWGAPSLEGLPVELSPEQRRLYLAEWGDYQREMRLARQGNDMARGLAAVTRFRQKASHLRIDSTVDRVAMDVESGFQVLVAVEHVGTAAQPIADALEERGIPVARLFGGRPDMEEQRLMFQKGQVKVAVLNTVSSVSLHAGEELSDGSVATTAPRRGYFHQPRYSGIAAQQMMGRAHRDGQVCDWSLIFGEGTIEEDAAQRMVTRLSGLAASVDADRSMLKDIASLFGADWLPVDRALEG</sequence>
<dbReference type="KEGG" id="ccjz:ccrud_13955"/>
<evidence type="ECO:0000259" key="2">
    <source>
        <dbReference type="PROSITE" id="PS51194"/>
    </source>
</evidence>
<dbReference type="SUPFAM" id="SSF52540">
    <property type="entry name" value="P-loop containing nucleoside triphosphate hydrolases"/>
    <property type="match status" value="1"/>
</dbReference>
<organism evidence="3 4">
    <name type="scientific">Corynebacterium crudilactis</name>
    <dbReference type="NCBI Taxonomy" id="1652495"/>
    <lineage>
        <taxon>Bacteria</taxon>
        <taxon>Bacillati</taxon>
        <taxon>Actinomycetota</taxon>
        <taxon>Actinomycetes</taxon>
        <taxon>Mycobacteriales</taxon>
        <taxon>Corynebacteriaceae</taxon>
        <taxon>Corynebacterium</taxon>
    </lineage>
</organism>
<accession>A0A172QXR9</accession>
<name>A0A172QXR9_9CORY</name>
<dbReference type="PROSITE" id="PS51194">
    <property type="entry name" value="HELICASE_CTER"/>
    <property type="match status" value="1"/>
</dbReference>
<dbReference type="Proteomes" id="UP000076929">
    <property type="component" value="Plasmid pCRULAC1"/>
</dbReference>
<geneLocation type="plasmid" evidence="3 4">
    <name>pCRULAC1</name>
</geneLocation>
<reference evidence="3 4" key="1">
    <citation type="submission" date="2016-05" db="EMBL/GenBank/DDBJ databases">
        <title>Complete genome sequence of Corynebacterium crudilactis, a new Corynebacterium species isolated from raw cow's milk.</title>
        <authorList>
            <person name="Christian R."/>
            <person name="Zimmermann J."/>
            <person name="Lipski A."/>
            <person name="Kalinowski J."/>
        </authorList>
    </citation>
    <scope>NUCLEOTIDE SEQUENCE [LARGE SCALE GENOMIC DNA]</scope>
    <source>
        <strain evidence="3 4">JZ16</strain>
        <plasmid evidence="3 4">pCRULAC1</plasmid>
    </source>
</reference>
<gene>
    <name evidence="3" type="ORF">ccrud_13955</name>
</gene>
<dbReference type="EMBL" id="CP015623">
    <property type="protein sequence ID" value="ANE05440.1"/>
    <property type="molecule type" value="Genomic_DNA"/>
</dbReference>
<dbReference type="RefSeq" id="WP_066570070.1">
    <property type="nucleotide sequence ID" value="NZ_CP015623.1"/>
</dbReference>
<evidence type="ECO:0000256" key="1">
    <source>
        <dbReference type="SAM" id="MobiDB-lite"/>
    </source>
</evidence>
<dbReference type="InterPro" id="IPR027417">
    <property type="entry name" value="P-loop_NTPase"/>
</dbReference>
<evidence type="ECO:0000313" key="3">
    <source>
        <dbReference type="EMBL" id="ANE05440.1"/>
    </source>
</evidence>